<sequence>MAFRNFLYTKYDEDLAFLPKEPSSGFVNADSGQSPKPELFVVHLGSVAARIKDRKCKTRGGSSRPPVKRKLASGSPRILKKLRGECDVMRSRERARKEECEGLWVKCEATMTEF</sequence>
<dbReference type="EMBL" id="BKCJ011001337">
    <property type="protein sequence ID" value="GFC64208.1"/>
    <property type="molecule type" value="Genomic_DNA"/>
</dbReference>
<proteinExistence type="predicted"/>
<protein>
    <submittedName>
        <fullName evidence="1">Uncharacterized protein</fullName>
    </submittedName>
</protein>
<gene>
    <name evidence="1" type="ORF">Tci_836178</name>
</gene>
<dbReference type="AlphaFoldDB" id="A0A699QKD3"/>
<reference evidence="1" key="1">
    <citation type="journal article" date="2019" name="Sci. Rep.">
        <title>Draft genome of Tanacetum cinerariifolium, the natural source of mosquito coil.</title>
        <authorList>
            <person name="Yamashiro T."/>
            <person name="Shiraishi A."/>
            <person name="Satake H."/>
            <person name="Nakayama K."/>
        </authorList>
    </citation>
    <scope>NUCLEOTIDE SEQUENCE</scope>
</reference>
<evidence type="ECO:0000313" key="1">
    <source>
        <dbReference type="EMBL" id="GFC64208.1"/>
    </source>
</evidence>
<name>A0A699QKD3_TANCI</name>
<organism evidence="1">
    <name type="scientific">Tanacetum cinerariifolium</name>
    <name type="common">Dalmatian daisy</name>
    <name type="synonym">Chrysanthemum cinerariifolium</name>
    <dbReference type="NCBI Taxonomy" id="118510"/>
    <lineage>
        <taxon>Eukaryota</taxon>
        <taxon>Viridiplantae</taxon>
        <taxon>Streptophyta</taxon>
        <taxon>Embryophyta</taxon>
        <taxon>Tracheophyta</taxon>
        <taxon>Spermatophyta</taxon>
        <taxon>Magnoliopsida</taxon>
        <taxon>eudicotyledons</taxon>
        <taxon>Gunneridae</taxon>
        <taxon>Pentapetalae</taxon>
        <taxon>asterids</taxon>
        <taxon>campanulids</taxon>
        <taxon>Asterales</taxon>
        <taxon>Asteraceae</taxon>
        <taxon>Asteroideae</taxon>
        <taxon>Anthemideae</taxon>
        <taxon>Anthemidinae</taxon>
        <taxon>Tanacetum</taxon>
    </lineage>
</organism>
<comment type="caution">
    <text evidence="1">The sequence shown here is derived from an EMBL/GenBank/DDBJ whole genome shotgun (WGS) entry which is preliminary data.</text>
</comment>
<accession>A0A699QKD3</accession>